<dbReference type="InterPro" id="IPR029147">
    <property type="entry name" value="CFAP77"/>
</dbReference>
<keyword evidence="2" id="KW-1185">Reference proteome</keyword>
<comment type="caution">
    <text evidence="1">The sequence shown here is derived from an EMBL/GenBank/DDBJ whole genome shotgun (WGS) entry which is preliminary data.</text>
</comment>
<sequence length="203" mass="23321">MSNKTVYPWQKYSANPLIVKDDVGKAKPNTYPIPDCAFGTRTVPGKEETLGQVLCHMEHFASMDIRPEKDFKKTNIMSIKRNLCTAKEFQEFRQSHDIRQKIVQGKPKIIETPKQQVFGRKNRTPSPIKNVLAYDYGTVAEKKQAEAYTNRPSTAKSRISVETKSSKLLKETIKKNQLIQSQPEQLKKLSQFTNIQAKTKTRY</sequence>
<evidence type="ECO:0000313" key="1">
    <source>
        <dbReference type="EMBL" id="CAD8103118.1"/>
    </source>
</evidence>
<organism evidence="1 2">
    <name type="scientific">Paramecium primaurelia</name>
    <dbReference type="NCBI Taxonomy" id="5886"/>
    <lineage>
        <taxon>Eukaryota</taxon>
        <taxon>Sar</taxon>
        <taxon>Alveolata</taxon>
        <taxon>Ciliophora</taxon>
        <taxon>Intramacronucleata</taxon>
        <taxon>Oligohymenophorea</taxon>
        <taxon>Peniculida</taxon>
        <taxon>Parameciidae</taxon>
        <taxon>Paramecium</taxon>
    </lineage>
</organism>
<dbReference type="Proteomes" id="UP000688137">
    <property type="component" value="Unassembled WGS sequence"/>
</dbReference>
<proteinExistence type="predicted"/>
<name>A0A8S1PKM0_PARPR</name>
<dbReference type="PANTHER" id="PTHR28617:SF1">
    <property type="entry name" value="CILIA- AND FLAGELLA-ASSOCIATED PROTEIN 77"/>
    <property type="match status" value="1"/>
</dbReference>
<dbReference type="PANTHER" id="PTHR28617">
    <property type="entry name" value="CILIA- AND FLAGELLA-ASSOCIATED PROTEIN 77"/>
    <property type="match status" value="1"/>
</dbReference>
<gene>
    <name evidence="1" type="ORF">PPRIM_AZ9-3.1.T1200043</name>
</gene>
<dbReference type="OMA" id="FASMDIR"/>
<accession>A0A8S1PKM0</accession>
<evidence type="ECO:0000313" key="2">
    <source>
        <dbReference type="Proteomes" id="UP000688137"/>
    </source>
</evidence>
<reference evidence="1" key="1">
    <citation type="submission" date="2021-01" db="EMBL/GenBank/DDBJ databases">
        <authorList>
            <consortium name="Genoscope - CEA"/>
            <person name="William W."/>
        </authorList>
    </citation>
    <scope>NUCLEOTIDE SEQUENCE</scope>
</reference>
<dbReference type="Pfam" id="PF14825">
    <property type="entry name" value="CFAP77"/>
    <property type="match status" value="1"/>
</dbReference>
<dbReference type="EMBL" id="CAJJDM010000123">
    <property type="protein sequence ID" value="CAD8103118.1"/>
    <property type="molecule type" value="Genomic_DNA"/>
</dbReference>
<protein>
    <submittedName>
        <fullName evidence="1">Uncharacterized protein</fullName>
    </submittedName>
</protein>
<dbReference type="AlphaFoldDB" id="A0A8S1PKM0"/>